<dbReference type="Gene3D" id="1.10.3720.10">
    <property type="entry name" value="MetI-like"/>
    <property type="match status" value="1"/>
</dbReference>
<dbReference type="GO" id="GO:0015031">
    <property type="term" value="P:protein transport"/>
    <property type="evidence" value="ECO:0007669"/>
    <property type="project" value="UniProtKB-KW"/>
</dbReference>
<evidence type="ECO:0000256" key="1">
    <source>
        <dbReference type="ARBA" id="ARBA00004651"/>
    </source>
</evidence>
<dbReference type="GO" id="GO:0005886">
    <property type="term" value="C:plasma membrane"/>
    <property type="evidence" value="ECO:0007669"/>
    <property type="project" value="UniProtKB-SubCell"/>
</dbReference>
<evidence type="ECO:0000256" key="2">
    <source>
        <dbReference type="ARBA" id="ARBA00022448"/>
    </source>
</evidence>
<dbReference type="SUPFAM" id="SSF161098">
    <property type="entry name" value="MetI-like"/>
    <property type="match status" value="1"/>
</dbReference>
<evidence type="ECO:0000259" key="10">
    <source>
        <dbReference type="PROSITE" id="PS50928"/>
    </source>
</evidence>
<dbReference type="GO" id="GO:0055085">
    <property type="term" value="P:transmembrane transport"/>
    <property type="evidence" value="ECO:0007669"/>
    <property type="project" value="InterPro"/>
</dbReference>
<dbReference type="Pfam" id="PF12911">
    <property type="entry name" value="OppC_N"/>
    <property type="match status" value="1"/>
</dbReference>
<evidence type="ECO:0000256" key="4">
    <source>
        <dbReference type="ARBA" id="ARBA00022692"/>
    </source>
</evidence>
<dbReference type="CDD" id="cd06261">
    <property type="entry name" value="TM_PBP2"/>
    <property type="match status" value="1"/>
</dbReference>
<dbReference type="Proteomes" id="UP000483035">
    <property type="component" value="Unassembled WGS sequence"/>
</dbReference>
<evidence type="ECO:0000256" key="8">
    <source>
        <dbReference type="ARBA" id="ARBA00023136"/>
    </source>
</evidence>
<dbReference type="AlphaFoldDB" id="A0A6L9UFN3"/>
<evidence type="ECO:0000313" key="12">
    <source>
        <dbReference type="Proteomes" id="UP000483035"/>
    </source>
</evidence>
<dbReference type="InterPro" id="IPR035906">
    <property type="entry name" value="MetI-like_sf"/>
</dbReference>
<dbReference type="RefSeq" id="WP_163994571.1">
    <property type="nucleotide sequence ID" value="NZ_WUEY01000041.1"/>
</dbReference>
<dbReference type="GO" id="GO:0015833">
    <property type="term" value="P:peptide transport"/>
    <property type="evidence" value="ECO:0007669"/>
    <property type="project" value="UniProtKB-KW"/>
</dbReference>
<dbReference type="InterPro" id="IPR025966">
    <property type="entry name" value="OppC_N"/>
</dbReference>
<dbReference type="EMBL" id="WUEY01000041">
    <property type="protein sequence ID" value="NEI74843.1"/>
    <property type="molecule type" value="Genomic_DNA"/>
</dbReference>
<comment type="similarity">
    <text evidence="9">Belongs to the binding-protein-dependent transport system permease family.</text>
</comment>
<evidence type="ECO:0000313" key="11">
    <source>
        <dbReference type="EMBL" id="NEI74843.1"/>
    </source>
</evidence>
<evidence type="ECO:0000256" key="3">
    <source>
        <dbReference type="ARBA" id="ARBA00022475"/>
    </source>
</evidence>
<feature type="transmembrane region" description="Helical" evidence="9">
    <location>
        <begin position="12"/>
        <end position="33"/>
    </location>
</feature>
<dbReference type="InterPro" id="IPR050366">
    <property type="entry name" value="BP-dependent_transpt_permease"/>
</dbReference>
<protein>
    <submittedName>
        <fullName evidence="11">ABC transporter permease subunit</fullName>
    </submittedName>
</protein>
<evidence type="ECO:0000256" key="9">
    <source>
        <dbReference type="RuleBase" id="RU363032"/>
    </source>
</evidence>
<keyword evidence="8 9" id="KW-0472">Membrane</keyword>
<dbReference type="PANTHER" id="PTHR43386:SF1">
    <property type="entry name" value="D,D-DIPEPTIDE TRANSPORT SYSTEM PERMEASE PROTEIN DDPC-RELATED"/>
    <property type="match status" value="1"/>
</dbReference>
<feature type="domain" description="ABC transmembrane type-1" evidence="10">
    <location>
        <begin position="73"/>
        <end position="262"/>
    </location>
</feature>
<evidence type="ECO:0000256" key="7">
    <source>
        <dbReference type="ARBA" id="ARBA00022989"/>
    </source>
</evidence>
<feature type="transmembrane region" description="Helical" evidence="9">
    <location>
        <begin position="190"/>
        <end position="217"/>
    </location>
</feature>
<gene>
    <name evidence="11" type="ORF">GR212_35475</name>
</gene>
<keyword evidence="6" id="KW-0653">Protein transport</keyword>
<feature type="transmembrane region" description="Helical" evidence="9">
    <location>
        <begin position="112"/>
        <end position="132"/>
    </location>
</feature>
<reference evidence="11 12" key="1">
    <citation type="submission" date="2019-12" db="EMBL/GenBank/DDBJ databases">
        <title>Rhizobium genotypes associated with high levels of biological nitrogen fixation by grain legumes in a temperate-maritime cropping system.</title>
        <authorList>
            <person name="Maluk M."/>
            <person name="Francesc Ferrando Molina F."/>
            <person name="Lopez Del Egido L."/>
            <person name="Lafos M."/>
            <person name="Langarica-Fuentes A."/>
            <person name="Gebre Yohannes G."/>
            <person name="Young M.W."/>
            <person name="Martin P."/>
            <person name="Gantlett R."/>
            <person name="Kenicer G."/>
            <person name="Hawes C."/>
            <person name="Begg G.S."/>
            <person name="Quilliam R.S."/>
            <person name="Squire G.R."/>
            <person name="Poole P.S."/>
            <person name="Young P.W."/>
            <person name="Iannetta P.M."/>
            <person name="James E.K."/>
        </authorList>
    </citation>
    <scope>NUCLEOTIDE SEQUENCE [LARGE SCALE GENOMIC DNA]</scope>
    <source>
        <strain evidence="11 12">JHI1118</strain>
    </source>
</reference>
<comment type="subcellular location">
    <subcellularLocation>
        <location evidence="1 9">Cell membrane</location>
        <topology evidence="1 9">Multi-pass membrane protein</topology>
    </subcellularLocation>
</comment>
<dbReference type="Pfam" id="PF00528">
    <property type="entry name" value="BPD_transp_1"/>
    <property type="match status" value="1"/>
</dbReference>
<comment type="caution">
    <text evidence="11">The sequence shown here is derived from an EMBL/GenBank/DDBJ whole genome shotgun (WGS) entry which is preliminary data.</text>
</comment>
<sequence>MEVLRSIWSIRVGRISLIVLALVVLLAIFGSLLTPHDPFAQNAANRLKGVSWLHPFGTDYLGRDLLSRLLAGSGLSVVAAFEALGFALVIGVVPGLLSLYLGRPFEWISMRIMEALVALPFIVFAVSMAALLGNGLHQAMLAVGILMSPAFFRVTRAAGQVSVNSQYVAASRLMGSSTSWILRHHVWPKVLPPVAITAAAAIGNGLVVISSLTFLGIGVAPPTPSWGGILSDQVGYLYQQPFAIFPPAFLIIATVGAAHGLADALRDATNPSPRRAAFRGGGAKQVAAANLERVQ</sequence>
<keyword evidence="4 9" id="KW-0812">Transmembrane</keyword>
<proteinExistence type="inferred from homology"/>
<name>A0A6L9UFN3_9HYPH</name>
<dbReference type="PROSITE" id="PS50928">
    <property type="entry name" value="ABC_TM1"/>
    <property type="match status" value="1"/>
</dbReference>
<keyword evidence="5" id="KW-0571">Peptide transport</keyword>
<dbReference type="PANTHER" id="PTHR43386">
    <property type="entry name" value="OLIGOPEPTIDE TRANSPORT SYSTEM PERMEASE PROTEIN APPC"/>
    <property type="match status" value="1"/>
</dbReference>
<feature type="transmembrane region" description="Helical" evidence="9">
    <location>
        <begin position="244"/>
        <end position="265"/>
    </location>
</feature>
<keyword evidence="3" id="KW-1003">Cell membrane</keyword>
<evidence type="ECO:0000256" key="5">
    <source>
        <dbReference type="ARBA" id="ARBA00022856"/>
    </source>
</evidence>
<keyword evidence="2 9" id="KW-0813">Transport</keyword>
<keyword evidence="7 9" id="KW-1133">Transmembrane helix</keyword>
<accession>A0A6L9UFN3</accession>
<dbReference type="InterPro" id="IPR000515">
    <property type="entry name" value="MetI-like"/>
</dbReference>
<evidence type="ECO:0000256" key="6">
    <source>
        <dbReference type="ARBA" id="ARBA00022927"/>
    </source>
</evidence>
<feature type="transmembrane region" description="Helical" evidence="9">
    <location>
        <begin position="75"/>
        <end position="100"/>
    </location>
</feature>
<feature type="transmembrane region" description="Helical" evidence="9">
    <location>
        <begin position="138"/>
        <end position="155"/>
    </location>
</feature>
<organism evidence="11 12">
    <name type="scientific">Rhizobium lusitanum</name>
    <dbReference type="NCBI Taxonomy" id="293958"/>
    <lineage>
        <taxon>Bacteria</taxon>
        <taxon>Pseudomonadati</taxon>
        <taxon>Pseudomonadota</taxon>
        <taxon>Alphaproteobacteria</taxon>
        <taxon>Hyphomicrobiales</taxon>
        <taxon>Rhizobiaceae</taxon>
        <taxon>Rhizobium/Agrobacterium group</taxon>
        <taxon>Rhizobium</taxon>
    </lineage>
</organism>